<sequence length="54" mass="6103">SDGQISSGNKMEKRVRVACQFCNRRKIRCDGIVPCMHCERRGIECVYPAGGRCQ</sequence>
<dbReference type="GO" id="GO:0000981">
    <property type="term" value="F:DNA-binding transcription factor activity, RNA polymerase II-specific"/>
    <property type="evidence" value="ECO:0007669"/>
    <property type="project" value="InterPro"/>
</dbReference>
<evidence type="ECO:0000256" key="2">
    <source>
        <dbReference type="ARBA" id="ARBA00023015"/>
    </source>
</evidence>
<dbReference type="Gene3D" id="4.10.240.10">
    <property type="entry name" value="Zn(2)-C6 fungal-type DNA-binding domain"/>
    <property type="match status" value="1"/>
</dbReference>
<evidence type="ECO:0000313" key="7">
    <source>
        <dbReference type="EMBL" id="PWN86721.1"/>
    </source>
</evidence>
<dbReference type="STRING" id="215250.A0A316YBV9"/>
<gene>
    <name evidence="7" type="ORF">FA10DRAFT_235358</name>
</gene>
<dbReference type="EMBL" id="KZ819643">
    <property type="protein sequence ID" value="PWN86721.1"/>
    <property type="molecule type" value="Genomic_DNA"/>
</dbReference>
<evidence type="ECO:0000256" key="4">
    <source>
        <dbReference type="ARBA" id="ARBA00023163"/>
    </source>
</evidence>
<dbReference type="SMART" id="SM00066">
    <property type="entry name" value="GAL4"/>
    <property type="match status" value="1"/>
</dbReference>
<dbReference type="OrthoDB" id="39175at2759"/>
<dbReference type="InterPro" id="IPR036864">
    <property type="entry name" value="Zn2-C6_fun-type_DNA-bd_sf"/>
</dbReference>
<dbReference type="InParanoid" id="A0A316YBV9"/>
<dbReference type="RefSeq" id="XP_025373919.1">
    <property type="nucleotide sequence ID" value="XM_025519026.1"/>
</dbReference>
<accession>A0A316YBV9</accession>
<dbReference type="Pfam" id="PF00172">
    <property type="entry name" value="Zn_clus"/>
    <property type="match status" value="1"/>
</dbReference>
<evidence type="ECO:0000256" key="1">
    <source>
        <dbReference type="ARBA" id="ARBA00004123"/>
    </source>
</evidence>
<dbReference type="GeneID" id="37040942"/>
<dbReference type="InterPro" id="IPR051711">
    <property type="entry name" value="Stress_Response_Reg"/>
</dbReference>
<comment type="subcellular location">
    <subcellularLocation>
        <location evidence="1">Nucleus</location>
    </subcellularLocation>
</comment>
<dbReference type="GO" id="GO:0005634">
    <property type="term" value="C:nucleus"/>
    <property type="evidence" value="ECO:0007669"/>
    <property type="project" value="UniProtKB-SubCell"/>
</dbReference>
<evidence type="ECO:0000256" key="5">
    <source>
        <dbReference type="ARBA" id="ARBA00023242"/>
    </source>
</evidence>
<dbReference type="GO" id="GO:0008270">
    <property type="term" value="F:zinc ion binding"/>
    <property type="evidence" value="ECO:0007669"/>
    <property type="project" value="InterPro"/>
</dbReference>
<dbReference type="AlphaFoldDB" id="A0A316YBV9"/>
<proteinExistence type="predicted"/>
<keyword evidence="4" id="KW-0804">Transcription</keyword>
<keyword evidence="2" id="KW-0805">Transcription regulation</keyword>
<evidence type="ECO:0000256" key="3">
    <source>
        <dbReference type="ARBA" id="ARBA00023125"/>
    </source>
</evidence>
<name>A0A316YBV9_9BASI</name>
<dbReference type="PANTHER" id="PTHR47540:SF6">
    <property type="entry name" value="ZN(II)2CYS6 TRANSCRIPTION FACTOR (EUROFUNG)"/>
    <property type="match status" value="1"/>
</dbReference>
<dbReference type="GO" id="GO:0043565">
    <property type="term" value="F:sequence-specific DNA binding"/>
    <property type="evidence" value="ECO:0007669"/>
    <property type="project" value="TreeGrafter"/>
</dbReference>
<feature type="domain" description="Zn(2)-C6 fungal-type" evidence="6">
    <location>
        <begin position="18"/>
        <end position="47"/>
    </location>
</feature>
<keyword evidence="5" id="KW-0539">Nucleus</keyword>
<dbReference type="SUPFAM" id="SSF57701">
    <property type="entry name" value="Zn2/Cys6 DNA-binding domain"/>
    <property type="match status" value="1"/>
</dbReference>
<keyword evidence="8" id="KW-1185">Reference proteome</keyword>
<evidence type="ECO:0000259" key="6">
    <source>
        <dbReference type="PROSITE" id="PS50048"/>
    </source>
</evidence>
<dbReference type="PANTHER" id="PTHR47540">
    <property type="entry name" value="THIAMINE REPRESSIBLE GENES REGULATORY PROTEIN THI5"/>
    <property type="match status" value="1"/>
</dbReference>
<dbReference type="GO" id="GO:0045944">
    <property type="term" value="P:positive regulation of transcription by RNA polymerase II"/>
    <property type="evidence" value="ECO:0007669"/>
    <property type="project" value="TreeGrafter"/>
</dbReference>
<organism evidence="7 8">
    <name type="scientific">Acaromyces ingoldii</name>
    <dbReference type="NCBI Taxonomy" id="215250"/>
    <lineage>
        <taxon>Eukaryota</taxon>
        <taxon>Fungi</taxon>
        <taxon>Dikarya</taxon>
        <taxon>Basidiomycota</taxon>
        <taxon>Ustilaginomycotina</taxon>
        <taxon>Exobasidiomycetes</taxon>
        <taxon>Exobasidiales</taxon>
        <taxon>Cryptobasidiaceae</taxon>
        <taxon>Acaromyces</taxon>
    </lineage>
</organism>
<reference evidence="7" key="1">
    <citation type="journal article" date="2018" name="Mol. Biol. Evol.">
        <title>Broad Genomic Sampling Reveals a Smut Pathogenic Ancestry of the Fungal Clade Ustilaginomycotina.</title>
        <authorList>
            <person name="Kijpornyongpan T."/>
            <person name="Mondo S.J."/>
            <person name="Barry K."/>
            <person name="Sandor L."/>
            <person name="Lee J."/>
            <person name="Lipzen A."/>
            <person name="Pangilinan J."/>
            <person name="LaButti K."/>
            <person name="Hainaut M."/>
            <person name="Henrissat B."/>
            <person name="Grigoriev I.V."/>
            <person name="Spatafora J.W."/>
            <person name="Aime M.C."/>
        </authorList>
    </citation>
    <scope>NUCLEOTIDE SEQUENCE [LARGE SCALE GENOMIC DNA]</scope>
    <source>
        <strain evidence="7">MCA 4198</strain>
    </source>
</reference>
<protein>
    <recommendedName>
        <fullName evidence="6">Zn(2)-C6 fungal-type domain-containing protein</fullName>
    </recommendedName>
</protein>
<feature type="non-terminal residue" evidence="7">
    <location>
        <position position="1"/>
    </location>
</feature>
<evidence type="ECO:0000313" key="8">
    <source>
        <dbReference type="Proteomes" id="UP000245768"/>
    </source>
</evidence>
<keyword evidence="3" id="KW-0238">DNA-binding</keyword>
<dbReference type="Proteomes" id="UP000245768">
    <property type="component" value="Unassembled WGS sequence"/>
</dbReference>
<dbReference type="InterPro" id="IPR001138">
    <property type="entry name" value="Zn2Cys6_DnaBD"/>
</dbReference>
<dbReference type="PROSITE" id="PS50048">
    <property type="entry name" value="ZN2_CY6_FUNGAL_2"/>
    <property type="match status" value="1"/>
</dbReference>
<dbReference type="CDD" id="cd00067">
    <property type="entry name" value="GAL4"/>
    <property type="match status" value="1"/>
</dbReference>